<evidence type="ECO:0000313" key="2">
    <source>
        <dbReference type="Proteomes" id="UP000290624"/>
    </source>
</evidence>
<dbReference type="SUPFAM" id="SSF46785">
    <property type="entry name" value="Winged helix' DNA-binding domain"/>
    <property type="match status" value="1"/>
</dbReference>
<reference evidence="1 2" key="1">
    <citation type="submission" date="2018-01" db="EMBL/GenBank/DDBJ databases">
        <title>Lactibacter flavus gen. nov., sp. nov., a novel bacterium of the family Propionibacteriaceae isolated from raw milk and dairy products.</title>
        <authorList>
            <person name="Wenning M."/>
            <person name="Breitenwieser F."/>
            <person name="Huptas C."/>
            <person name="von Neubeck M."/>
            <person name="Busse H.-J."/>
            <person name="Scherer S."/>
        </authorList>
    </citation>
    <scope>NUCLEOTIDE SEQUENCE [LARGE SCALE GENOMIC DNA]</scope>
    <source>
        <strain evidence="1 2">VG341</strain>
    </source>
</reference>
<organism evidence="1 2">
    <name type="scientific">Propioniciclava flava</name>
    <dbReference type="NCBI Taxonomy" id="2072026"/>
    <lineage>
        <taxon>Bacteria</taxon>
        <taxon>Bacillati</taxon>
        <taxon>Actinomycetota</taxon>
        <taxon>Actinomycetes</taxon>
        <taxon>Propionibacteriales</taxon>
        <taxon>Propionibacteriaceae</taxon>
        <taxon>Propioniciclava</taxon>
    </lineage>
</organism>
<dbReference type="InterPro" id="IPR027417">
    <property type="entry name" value="P-loop_NTPase"/>
</dbReference>
<dbReference type="Pfam" id="PF13189">
    <property type="entry name" value="Cytidylate_kin2"/>
    <property type="match status" value="1"/>
</dbReference>
<sequence length="310" mass="33630">MDVDRLLSDTSQRLRARNERMTPVRRAVVLCLAESAEPLPLSVIVADATAADPGLSAEGVAHAVSMFVDMGIVSRHGDGDAAQYTLHPAACAGAGSPQQLLDVPLVTIFEEYGAGAEAIGQQVADRLGIPFIGQSISSETFEAAAQRDAVEANFFERFLRSFTPMPTDADLVWDLASRTDHEIVTENTESLLWLAAEGAVIVGRNATKILQREPQALHVKLTGPVESRVAYASATTGISLEQARRRQEREDRVRADLARRLYRWDPTQSGLFDLTVNTASFTDAHAADLIVAAFRNAVEDFPHAPRTPQA</sequence>
<dbReference type="RefSeq" id="WP_129459382.1">
    <property type="nucleotide sequence ID" value="NZ_PPCV01000008.1"/>
</dbReference>
<keyword evidence="2" id="KW-1185">Reference proteome</keyword>
<dbReference type="Proteomes" id="UP000290624">
    <property type="component" value="Unassembled WGS sequence"/>
</dbReference>
<dbReference type="InterPro" id="IPR036390">
    <property type="entry name" value="WH_DNA-bd_sf"/>
</dbReference>
<evidence type="ECO:0008006" key="3">
    <source>
        <dbReference type="Google" id="ProtNLM"/>
    </source>
</evidence>
<dbReference type="Gene3D" id="1.10.10.10">
    <property type="entry name" value="Winged helix-like DNA-binding domain superfamily/Winged helix DNA-binding domain"/>
    <property type="match status" value="1"/>
</dbReference>
<accession>A0A4Q2EDH2</accession>
<comment type="caution">
    <text evidence="1">The sequence shown here is derived from an EMBL/GenBank/DDBJ whole genome shotgun (WGS) entry which is preliminary data.</text>
</comment>
<name>A0A4Q2EDH2_9ACTN</name>
<evidence type="ECO:0000313" key="1">
    <source>
        <dbReference type="EMBL" id="RXW31497.1"/>
    </source>
</evidence>
<dbReference type="AlphaFoldDB" id="A0A4Q2EDH2"/>
<dbReference type="OrthoDB" id="3823243at2"/>
<gene>
    <name evidence="1" type="ORF">C1706_11500</name>
</gene>
<protein>
    <recommendedName>
        <fullName evidence="3">Cytidylate kinase-like family protein</fullName>
    </recommendedName>
</protein>
<dbReference type="EMBL" id="PPCV01000008">
    <property type="protein sequence ID" value="RXW31497.1"/>
    <property type="molecule type" value="Genomic_DNA"/>
</dbReference>
<dbReference type="Gene3D" id="3.40.50.300">
    <property type="entry name" value="P-loop containing nucleotide triphosphate hydrolases"/>
    <property type="match status" value="1"/>
</dbReference>
<proteinExistence type="predicted"/>
<dbReference type="InterPro" id="IPR036388">
    <property type="entry name" value="WH-like_DNA-bd_sf"/>
</dbReference>